<dbReference type="GO" id="GO:0020037">
    <property type="term" value="F:heme binding"/>
    <property type="evidence" value="ECO:0007669"/>
    <property type="project" value="InterPro"/>
</dbReference>
<keyword evidence="8" id="KW-0503">Monooxygenase</keyword>
<keyword evidence="4 9" id="KW-0349">Heme</keyword>
<evidence type="ECO:0000256" key="1">
    <source>
        <dbReference type="ARBA" id="ARBA00001971"/>
    </source>
</evidence>
<keyword evidence="7 9" id="KW-0408">Iron</keyword>
<evidence type="ECO:0008006" key="12">
    <source>
        <dbReference type="Google" id="ProtNLM"/>
    </source>
</evidence>
<dbReference type="Pfam" id="PF00067">
    <property type="entry name" value="p450"/>
    <property type="match status" value="1"/>
</dbReference>
<protein>
    <recommendedName>
        <fullName evidence="12">Cytochrome P450</fullName>
    </recommendedName>
</protein>
<dbReference type="GO" id="GO:0004497">
    <property type="term" value="F:monooxygenase activity"/>
    <property type="evidence" value="ECO:0007669"/>
    <property type="project" value="UniProtKB-KW"/>
</dbReference>
<evidence type="ECO:0000256" key="3">
    <source>
        <dbReference type="ARBA" id="ARBA00010617"/>
    </source>
</evidence>
<dbReference type="SUPFAM" id="SSF48264">
    <property type="entry name" value="Cytochrome P450"/>
    <property type="match status" value="1"/>
</dbReference>
<dbReference type="Proteomes" id="UP000027265">
    <property type="component" value="Unassembled WGS sequence"/>
</dbReference>
<evidence type="ECO:0000256" key="8">
    <source>
        <dbReference type="ARBA" id="ARBA00023033"/>
    </source>
</evidence>
<dbReference type="HOGENOM" id="CLU_001570_2_3_1"/>
<evidence type="ECO:0000256" key="4">
    <source>
        <dbReference type="ARBA" id="ARBA00022617"/>
    </source>
</evidence>
<dbReference type="InterPro" id="IPR001128">
    <property type="entry name" value="Cyt_P450"/>
</dbReference>
<comment type="similarity">
    <text evidence="3">Belongs to the cytochrome P450 family.</text>
</comment>
<dbReference type="AlphaFoldDB" id="A0A067Q414"/>
<evidence type="ECO:0000256" key="9">
    <source>
        <dbReference type="PIRSR" id="PIRSR602401-1"/>
    </source>
</evidence>
<comment type="pathway">
    <text evidence="2">Secondary metabolite biosynthesis.</text>
</comment>
<evidence type="ECO:0000313" key="11">
    <source>
        <dbReference type="Proteomes" id="UP000027265"/>
    </source>
</evidence>
<keyword evidence="6" id="KW-0560">Oxidoreductase</keyword>
<dbReference type="PRINTS" id="PR00463">
    <property type="entry name" value="EP450I"/>
</dbReference>
<dbReference type="InterPro" id="IPR036396">
    <property type="entry name" value="Cyt_P450_sf"/>
</dbReference>
<accession>A0A067Q414</accession>
<dbReference type="Gene3D" id="1.10.630.10">
    <property type="entry name" value="Cytochrome P450"/>
    <property type="match status" value="1"/>
</dbReference>
<dbReference type="PANTHER" id="PTHR46300:SF7">
    <property type="entry name" value="P450, PUTATIVE (EUROFUNG)-RELATED"/>
    <property type="match status" value="1"/>
</dbReference>
<evidence type="ECO:0000256" key="5">
    <source>
        <dbReference type="ARBA" id="ARBA00022723"/>
    </source>
</evidence>
<dbReference type="STRING" id="933084.A0A067Q414"/>
<feature type="binding site" description="axial binding residue" evidence="9">
    <location>
        <position position="442"/>
    </location>
    <ligand>
        <name>heme</name>
        <dbReference type="ChEBI" id="CHEBI:30413"/>
    </ligand>
    <ligandPart>
        <name>Fe</name>
        <dbReference type="ChEBI" id="CHEBI:18248"/>
    </ligandPart>
</feature>
<dbReference type="GO" id="GO:0016705">
    <property type="term" value="F:oxidoreductase activity, acting on paired donors, with incorporation or reduction of molecular oxygen"/>
    <property type="evidence" value="ECO:0007669"/>
    <property type="project" value="InterPro"/>
</dbReference>
<dbReference type="EMBL" id="KL197718">
    <property type="protein sequence ID" value="KDQ58237.1"/>
    <property type="molecule type" value="Genomic_DNA"/>
</dbReference>
<dbReference type="PANTHER" id="PTHR46300">
    <property type="entry name" value="P450, PUTATIVE (EUROFUNG)-RELATED-RELATED"/>
    <property type="match status" value="1"/>
</dbReference>
<organism evidence="10 11">
    <name type="scientific">Jaapia argillacea MUCL 33604</name>
    <dbReference type="NCBI Taxonomy" id="933084"/>
    <lineage>
        <taxon>Eukaryota</taxon>
        <taxon>Fungi</taxon>
        <taxon>Dikarya</taxon>
        <taxon>Basidiomycota</taxon>
        <taxon>Agaricomycotina</taxon>
        <taxon>Agaricomycetes</taxon>
        <taxon>Agaricomycetidae</taxon>
        <taxon>Jaapiales</taxon>
        <taxon>Jaapiaceae</taxon>
        <taxon>Jaapia</taxon>
    </lineage>
</organism>
<dbReference type="InterPro" id="IPR002401">
    <property type="entry name" value="Cyt_P450_E_grp-I"/>
</dbReference>
<keyword evidence="11" id="KW-1185">Reference proteome</keyword>
<proteinExistence type="inferred from homology"/>
<evidence type="ECO:0000256" key="6">
    <source>
        <dbReference type="ARBA" id="ARBA00023002"/>
    </source>
</evidence>
<dbReference type="OrthoDB" id="2789670at2759"/>
<reference evidence="11" key="1">
    <citation type="journal article" date="2014" name="Proc. Natl. Acad. Sci. U.S.A.">
        <title>Extensive sampling of basidiomycete genomes demonstrates inadequacy of the white-rot/brown-rot paradigm for wood decay fungi.</title>
        <authorList>
            <person name="Riley R."/>
            <person name="Salamov A.A."/>
            <person name="Brown D.W."/>
            <person name="Nagy L.G."/>
            <person name="Floudas D."/>
            <person name="Held B.W."/>
            <person name="Levasseur A."/>
            <person name="Lombard V."/>
            <person name="Morin E."/>
            <person name="Otillar R."/>
            <person name="Lindquist E.A."/>
            <person name="Sun H."/>
            <person name="LaButti K.M."/>
            <person name="Schmutz J."/>
            <person name="Jabbour D."/>
            <person name="Luo H."/>
            <person name="Baker S.E."/>
            <person name="Pisabarro A.G."/>
            <person name="Walton J.D."/>
            <person name="Blanchette R.A."/>
            <person name="Henrissat B."/>
            <person name="Martin F."/>
            <person name="Cullen D."/>
            <person name="Hibbett D.S."/>
            <person name="Grigoriev I.V."/>
        </authorList>
    </citation>
    <scope>NUCLEOTIDE SEQUENCE [LARGE SCALE GENOMIC DNA]</scope>
    <source>
        <strain evidence="11">MUCL 33604</strain>
    </source>
</reference>
<dbReference type="InParanoid" id="A0A067Q414"/>
<dbReference type="CDD" id="cd11065">
    <property type="entry name" value="CYP64-like"/>
    <property type="match status" value="1"/>
</dbReference>
<sequence>MDPPVHPVVILTLASAVSLYFYQKWTHQQRSGGLPYPPGPKPDPVIGNLRQIPKKKQWVTYQQWGKQYGEVIYFAVGGSQIVVLNSARVVNDLLEKRGAIYSDRAQSNMHMEIAQGNITLFPEMKCTEEFNLHRKVVNSALSATASRTYLPCQERETHALLGRLLETPDSYPKHLRRATGSIILTVTYGHKVMTDDDELVKLNEDAIAHIFPTVDPTNFAVNFIPWLKYLPSWAPGAGFKEYARIAREYKTKWADIPFAEVREKMAAGSAEPCYVTNLLAQNGSITNRPDEEDIIKVTAGVLYAAGSDTTVMAIKSFLLGMLLYPDVQEKVHQEIDKVVGSDRLPTWSDMDSLPYFQNCILESMRWKPNAPVGIPHALQRDDVYEGMFLPKDAVVMANVWGIFHDEKMYPDPSRFWPERWDGRFPDAISPRAFGFGYSRRICPGRHMAFNSLLIMLSNIMAVFKIEKKRDVDGREIEPIYDLEELELFMPFIECSITPRSPTAAALVRSSVASSSEA</sequence>
<evidence type="ECO:0000256" key="7">
    <source>
        <dbReference type="ARBA" id="ARBA00023004"/>
    </source>
</evidence>
<name>A0A067Q414_9AGAM</name>
<dbReference type="InterPro" id="IPR050364">
    <property type="entry name" value="Cytochrome_P450_fung"/>
</dbReference>
<keyword evidence="5 9" id="KW-0479">Metal-binding</keyword>
<dbReference type="GO" id="GO:0005506">
    <property type="term" value="F:iron ion binding"/>
    <property type="evidence" value="ECO:0007669"/>
    <property type="project" value="InterPro"/>
</dbReference>
<evidence type="ECO:0000256" key="2">
    <source>
        <dbReference type="ARBA" id="ARBA00005179"/>
    </source>
</evidence>
<comment type="cofactor">
    <cofactor evidence="1 9">
        <name>heme</name>
        <dbReference type="ChEBI" id="CHEBI:30413"/>
    </cofactor>
</comment>
<gene>
    <name evidence="10" type="ORF">JAAARDRAFT_686209</name>
</gene>
<evidence type="ECO:0000313" key="10">
    <source>
        <dbReference type="EMBL" id="KDQ58237.1"/>
    </source>
</evidence>